<feature type="domain" description="DUF8185" evidence="2">
    <location>
        <begin position="107"/>
        <end position="210"/>
    </location>
</feature>
<accession>A0A177KED8</accession>
<dbReference type="Pfam" id="PF26035">
    <property type="entry name" value="DUF8010"/>
    <property type="match status" value="1"/>
</dbReference>
<evidence type="ECO:0000313" key="4">
    <source>
        <dbReference type="Proteomes" id="UP000076998"/>
    </source>
</evidence>
<dbReference type="OrthoDB" id="4801220at2"/>
<dbReference type="AlphaFoldDB" id="A0A177KED8"/>
<dbReference type="InterPro" id="IPR058323">
    <property type="entry name" value="DUF8010"/>
</dbReference>
<dbReference type="InterPro" id="IPR058498">
    <property type="entry name" value="DUF8185"/>
</dbReference>
<sequence>MAPQLVFPDPRSAADLLTFAGRAARLGDPAVRLRAAAGTLAVSAAPLSPRGFGEDTPTVLGMRFLRIDPELACDLVVDAGALRAGDDATRVALPDSGVSAAWAGISPPRSGWVPRDPVPVENLARAVRRGVDEVARALPASPGEDLVRTVRAAVWGAEDTELNGLIAGVAFAADALGFLGPDAGGEASVLRTGTWTRVTLPRGHVLVRAGNPTGLTAVRATGIR</sequence>
<feature type="domain" description="DUF8010" evidence="1">
    <location>
        <begin position="3"/>
        <end position="104"/>
    </location>
</feature>
<dbReference type="Pfam" id="PF26572">
    <property type="entry name" value="DUF8185"/>
    <property type="match status" value="1"/>
</dbReference>
<dbReference type="Proteomes" id="UP000076998">
    <property type="component" value="Unassembled WGS sequence"/>
</dbReference>
<protein>
    <submittedName>
        <fullName evidence="3">Uncharacterized protein</fullName>
    </submittedName>
</protein>
<reference evidence="3 4" key="1">
    <citation type="submission" date="2016-02" db="EMBL/GenBank/DDBJ databases">
        <authorList>
            <person name="Wen L."/>
            <person name="He K."/>
            <person name="Yang H."/>
        </authorList>
    </citation>
    <scope>NUCLEOTIDE SEQUENCE [LARGE SCALE GENOMIC DNA]</scope>
    <source>
        <strain evidence="3 4">CD11_3</strain>
    </source>
</reference>
<evidence type="ECO:0000259" key="1">
    <source>
        <dbReference type="Pfam" id="PF26035"/>
    </source>
</evidence>
<organism evidence="3 4">
    <name type="scientific">Microbacterium oleivorans</name>
    <dbReference type="NCBI Taxonomy" id="273677"/>
    <lineage>
        <taxon>Bacteria</taxon>
        <taxon>Bacillati</taxon>
        <taxon>Actinomycetota</taxon>
        <taxon>Actinomycetes</taxon>
        <taxon>Micrococcales</taxon>
        <taxon>Microbacteriaceae</taxon>
        <taxon>Microbacterium</taxon>
    </lineage>
</organism>
<evidence type="ECO:0000313" key="3">
    <source>
        <dbReference type="EMBL" id="OAH51494.1"/>
    </source>
</evidence>
<dbReference type="EMBL" id="LSTV01000001">
    <property type="protein sequence ID" value="OAH51494.1"/>
    <property type="molecule type" value="Genomic_DNA"/>
</dbReference>
<comment type="caution">
    <text evidence="3">The sequence shown here is derived from an EMBL/GenBank/DDBJ whole genome shotgun (WGS) entry which is preliminary data.</text>
</comment>
<gene>
    <name evidence="3" type="ORF">AYL44_04400</name>
</gene>
<dbReference type="RefSeq" id="WP_064002002.1">
    <property type="nucleotide sequence ID" value="NZ_LSTV01000001.1"/>
</dbReference>
<proteinExistence type="predicted"/>
<evidence type="ECO:0000259" key="2">
    <source>
        <dbReference type="Pfam" id="PF26572"/>
    </source>
</evidence>
<name>A0A177KED8_9MICO</name>